<evidence type="ECO:0000256" key="7">
    <source>
        <dbReference type="SAM" id="Phobius"/>
    </source>
</evidence>
<evidence type="ECO:0000313" key="11">
    <source>
        <dbReference type="EMBL" id="OEJ67244.1"/>
    </source>
</evidence>
<dbReference type="STRING" id="28181.BEN30_09680"/>
<dbReference type="PROSITE" id="PS50929">
    <property type="entry name" value="ABC_TM1F"/>
    <property type="match status" value="1"/>
</dbReference>
<evidence type="ECO:0000256" key="2">
    <source>
        <dbReference type="ARBA" id="ARBA00022692"/>
    </source>
</evidence>
<dbReference type="GO" id="GO:0005886">
    <property type="term" value="C:plasma membrane"/>
    <property type="evidence" value="ECO:0007669"/>
    <property type="project" value="UniProtKB-SubCell"/>
</dbReference>
<proteinExistence type="predicted"/>
<dbReference type="RefSeq" id="WP_069957872.1">
    <property type="nucleotide sequence ID" value="NZ_MCGG01000024.1"/>
</dbReference>
<dbReference type="GO" id="GO:0005524">
    <property type="term" value="F:ATP binding"/>
    <property type="evidence" value="ECO:0007669"/>
    <property type="project" value="UniProtKB-KW"/>
</dbReference>
<sequence length="561" mass="60311">MKLLIARMWATPRFGGELALASVLINLLALVSSVYSIHVMNRYLGQGVDATLVTLTIGAAIAVIMEFWLRQARLRMAQLFCGGIEREYSGLAFTAFGTARFQLFEQIPLGQRREALAGLVTIQQGINGGNLAAILDGPFALLFIFALSLLSPILGLLALAVALVLTVLIFVIQRRMAEPAAEMVKHSARTSGLAQFLAGGGETIRAFNCYSGLQRRWEEGQEDLSALRRLVQRHQNLVQQLTQSATTVLTIGLFAVGAREVVAGDLNVGSLIGASILGTRALASIGRVAQLAEPLEKARHAIGQLDAMAKLPTERQQGSVPRTLKGEVQAVDLSFRFPGHPLPLFEGLNFTLQAGGVMAVVGGNGTGKTTFAKLLTGLLEPDRGHLKVDGMDLRHLVPEWWRQQLVYLPQEPIFFDGTVRENLTVLAPDMDDATLLDLCNGLDLGGFLDSSPDGLDMPLRGGGSTLPLGIRRRFALVRGLAGGGRVVILDEPTEGVDAQGCQAIARQLNEMVRRGCTVIAMTKDDFIIRAAQMVLDLNQKPTPRLVTAPAGAPAEMAPEHA</sequence>
<feature type="domain" description="ABC transmembrane type-1" evidence="9">
    <location>
        <begin position="18"/>
        <end position="297"/>
    </location>
</feature>
<dbReference type="GO" id="GO:0015421">
    <property type="term" value="F:ABC-type oligopeptide transporter activity"/>
    <property type="evidence" value="ECO:0007669"/>
    <property type="project" value="TreeGrafter"/>
</dbReference>
<keyword evidence="6 7" id="KW-0472">Membrane</keyword>
<keyword evidence="2 7" id="KW-0812">Transmembrane</keyword>
<dbReference type="EMBL" id="FP102531">
    <property type="protein sequence ID" value="CAV30830.1"/>
    <property type="molecule type" value="Genomic_DNA"/>
</dbReference>
<dbReference type="SMART" id="SM00382">
    <property type="entry name" value="AAA"/>
    <property type="match status" value="1"/>
</dbReference>
<dbReference type="GO" id="GO:0016887">
    <property type="term" value="F:ATP hydrolysis activity"/>
    <property type="evidence" value="ECO:0007669"/>
    <property type="project" value="InterPro"/>
</dbReference>
<reference evidence="10" key="1">
    <citation type="journal article" date="2009" name="Environ. Microbiol.">
        <title>Comparative analysis of magnetosome gene clusters in magnetotactic bacteria provides further evidence for horizontal gene transfer.</title>
        <authorList>
            <person name="Jogler C."/>
            <person name="Kube M."/>
            <person name="Schubbe S."/>
            <person name="Ullrich S."/>
            <person name="Teeling H."/>
            <person name="Bazylinski D.A."/>
            <person name="Reinhardt R."/>
            <person name="Schuler D."/>
        </authorList>
    </citation>
    <scope>NUCLEOTIDE SEQUENCE</scope>
    <source>
        <strain evidence="10">Type strain: MV-1</strain>
    </source>
</reference>
<dbReference type="InterPro" id="IPR011527">
    <property type="entry name" value="ABC1_TM_dom"/>
</dbReference>
<dbReference type="PANTHER" id="PTHR43394">
    <property type="entry name" value="ATP-DEPENDENT PERMEASE MDL1, MITOCHONDRIAL"/>
    <property type="match status" value="1"/>
</dbReference>
<dbReference type="OrthoDB" id="9772049at2"/>
<dbReference type="AlphaFoldDB" id="C4RAI5"/>
<keyword evidence="3" id="KW-0547">Nucleotide-binding</keyword>
<feature type="domain" description="ABC transporter" evidence="8">
    <location>
        <begin position="328"/>
        <end position="559"/>
    </location>
</feature>
<dbReference type="PROSITE" id="PS50893">
    <property type="entry name" value="ABC_TRANSPORTER_2"/>
    <property type="match status" value="1"/>
</dbReference>
<evidence type="ECO:0000313" key="12">
    <source>
        <dbReference type="Proteomes" id="UP000095347"/>
    </source>
</evidence>
<evidence type="ECO:0000313" key="10">
    <source>
        <dbReference type="EMBL" id="CAV30830.1"/>
    </source>
</evidence>
<name>C4RAI5_9PROT</name>
<dbReference type="Proteomes" id="UP000095347">
    <property type="component" value="Unassembled WGS sequence"/>
</dbReference>
<dbReference type="Gene3D" id="1.20.1560.10">
    <property type="entry name" value="ABC transporter type 1, transmembrane domain"/>
    <property type="match status" value="1"/>
</dbReference>
<dbReference type="InterPro" id="IPR003439">
    <property type="entry name" value="ABC_transporter-like_ATP-bd"/>
</dbReference>
<keyword evidence="12" id="KW-1185">Reference proteome</keyword>
<evidence type="ECO:0000256" key="4">
    <source>
        <dbReference type="ARBA" id="ARBA00022840"/>
    </source>
</evidence>
<evidence type="ECO:0000256" key="3">
    <source>
        <dbReference type="ARBA" id="ARBA00022741"/>
    </source>
</evidence>
<evidence type="ECO:0000259" key="8">
    <source>
        <dbReference type="PROSITE" id="PS50893"/>
    </source>
</evidence>
<keyword evidence="5 7" id="KW-1133">Transmembrane helix</keyword>
<evidence type="ECO:0000256" key="1">
    <source>
        <dbReference type="ARBA" id="ARBA00004651"/>
    </source>
</evidence>
<dbReference type="Gene3D" id="3.40.50.300">
    <property type="entry name" value="P-loop containing nucleotide triphosphate hydrolases"/>
    <property type="match status" value="1"/>
</dbReference>
<dbReference type="EMBL" id="MCGG01000024">
    <property type="protein sequence ID" value="OEJ67244.1"/>
    <property type="molecule type" value="Genomic_DNA"/>
</dbReference>
<dbReference type="Pfam" id="PF00005">
    <property type="entry name" value="ABC_tran"/>
    <property type="match status" value="1"/>
</dbReference>
<dbReference type="InterPro" id="IPR027417">
    <property type="entry name" value="P-loop_NTPase"/>
</dbReference>
<evidence type="ECO:0000256" key="5">
    <source>
        <dbReference type="ARBA" id="ARBA00022989"/>
    </source>
</evidence>
<dbReference type="SUPFAM" id="SSF90123">
    <property type="entry name" value="ABC transporter transmembrane region"/>
    <property type="match status" value="1"/>
</dbReference>
<gene>
    <name evidence="11" type="ORF">BEN30_09680</name>
    <name evidence="10" type="ORF">mv1g00083</name>
</gene>
<protein>
    <submittedName>
        <fullName evidence="10">ABC transporter, transmembrane region</fullName>
    </submittedName>
</protein>
<reference evidence="12" key="2">
    <citation type="submission" date="2016-07" db="EMBL/GenBank/DDBJ databases">
        <authorList>
            <person name="Florea S."/>
            <person name="Webb J.S."/>
            <person name="Jaromczyk J."/>
            <person name="Schardl C.L."/>
        </authorList>
    </citation>
    <scope>NUCLEOTIDE SEQUENCE [LARGE SCALE GENOMIC DNA]</scope>
    <source>
        <strain evidence="12">MV-1</strain>
    </source>
</reference>
<evidence type="ECO:0000256" key="6">
    <source>
        <dbReference type="ARBA" id="ARBA00023136"/>
    </source>
</evidence>
<reference evidence="11" key="3">
    <citation type="submission" date="2016-07" db="EMBL/GenBank/DDBJ databases">
        <authorList>
            <person name="Trubitsyn D."/>
            <person name="Abreu F.A."/>
            <person name="Ward B."/>
            <person name="Taylor T."/>
            <person name="Hattori M."/>
            <person name="Kondo S."/>
            <person name="Trivedi U."/>
            <person name="Staniland S."/>
            <person name="Lins U."/>
            <person name="Bazylinski D.A."/>
        </authorList>
    </citation>
    <scope>NUCLEOTIDE SEQUENCE</scope>
    <source>
        <strain evidence="11">MV-1</strain>
    </source>
</reference>
<keyword evidence="4" id="KW-0067">ATP-binding</keyword>
<dbReference type="Pfam" id="PF00664">
    <property type="entry name" value="ABC_membrane"/>
    <property type="match status" value="1"/>
</dbReference>
<dbReference type="CDD" id="cd03228">
    <property type="entry name" value="ABCC_MRP_Like"/>
    <property type="match status" value="1"/>
</dbReference>
<dbReference type="SUPFAM" id="SSF52540">
    <property type="entry name" value="P-loop containing nucleoside triphosphate hydrolases"/>
    <property type="match status" value="1"/>
</dbReference>
<dbReference type="InterPro" id="IPR036640">
    <property type="entry name" value="ABC1_TM_sf"/>
</dbReference>
<dbReference type="PANTHER" id="PTHR43394:SF1">
    <property type="entry name" value="ATP-BINDING CASSETTE SUB-FAMILY B MEMBER 10, MITOCHONDRIAL"/>
    <property type="match status" value="1"/>
</dbReference>
<evidence type="ECO:0000259" key="9">
    <source>
        <dbReference type="PROSITE" id="PS50929"/>
    </source>
</evidence>
<dbReference type="InterPro" id="IPR039421">
    <property type="entry name" value="Type_1_exporter"/>
</dbReference>
<accession>C4RAI5</accession>
<feature type="transmembrane region" description="Helical" evidence="7">
    <location>
        <begin position="153"/>
        <end position="172"/>
    </location>
</feature>
<comment type="subcellular location">
    <subcellularLocation>
        <location evidence="1">Cell membrane</location>
        <topology evidence="1">Multi-pass membrane protein</topology>
    </subcellularLocation>
</comment>
<feature type="transmembrane region" description="Helical" evidence="7">
    <location>
        <begin position="52"/>
        <end position="69"/>
    </location>
</feature>
<organism evidence="10">
    <name type="scientific">Magnetovibrio blakemorei</name>
    <dbReference type="NCBI Taxonomy" id="28181"/>
    <lineage>
        <taxon>Bacteria</taxon>
        <taxon>Pseudomonadati</taxon>
        <taxon>Pseudomonadota</taxon>
        <taxon>Alphaproteobacteria</taxon>
        <taxon>Rhodospirillales</taxon>
        <taxon>Magnetovibrionaceae</taxon>
        <taxon>Magnetovibrio</taxon>
    </lineage>
</organism>
<dbReference type="InterPro" id="IPR003593">
    <property type="entry name" value="AAA+_ATPase"/>
</dbReference>